<dbReference type="Gene3D" id="3.10.20.30">
    <property type="match status" value="1"/>
</dbReference>
<dbReference type="InterPro" id="IPR017938">
    <property type="entry name" value="Riboflavin_synthase-like_b-brl"/>
</dbReference>
<proteinExistence type="predicted"/>
<name>A0A3B1BU21_9ZZZZ</name>
<dbReference type="InterPro" id="IPR039261">
    <property type="entry name" value="FNR_nucleotide-bd"/>
</dbReference>
<sequence>MDRLLSVSRAAKLAGVSRSELQKKIQGGDLVSFEGKLRLEDVTAVFPQARIEDTAMVEKIEAIVENALKRARGIKLQKLLTPDLGTLAARVYVLSKELVRSRTEQNRLKTLRQETLERLQAIQLTNASDTAVSSLLQWLEDSIAAPVTEDINEKTSLLVKDTFLRLLAAQVHIMPSGHEFLIEGNNSILEAGLNAGLTLNYGCSNGQCGNCKARLISGEVRLTREHEYVLSENEVKRGFILACSNTAVTDVVLLAQEAIDETDIPIQEIDAHVSKQELINEQWMILTLRTPLPSRLRFLSGQSVYLSMPGIDETLYPVASCPCDERNLQFHIPRSDTPFSHYVFNLLSHGERVGVRGPQGTFLLETDNGRPLIFITTDNGFAYIKVLIEQAITLGEVDRIHLYRFNSEGKRPYLDNLCRAWNDSIDTFHYTLCPSTPVTGNDNPIESLFSPLANDYPDMQEFNIYLAGENELLEQATLFLDRQDHPQAQRFSRKL</sequence>
<dbReference type="CDD" id="cd00207">
    <property type="entry name" value="fer2"/>
    <property type="match status" value="1"/>
</dbReference>
<dbReference type="InterPro" id="IPR001041">
    <property type="entry name" value="2Fe-2S_ferredoxin-type"/>
</dbReference>
<dbReference type="SUPFAM" id="SSF54292">
    <property type="entry name" value="2Fe-2S ferredoxin-like"/>
    <property type="match status" value="1"/>
</dbReference>
<dbReference type="Gene3D" id="3.40.50.80">
    <property type="entry name" value="Nucleotide-binding domain of ferredoxin-NADP reductase (FNR) module"/>
    <property type="match status" value="1"/>
</dbReference>
<dbReference type="GO" id="GO:0016491">
    <property type="term" value="F:oxidoreductase activity"/>
    <property type="evidence" value="ECO:0007669"/>
    <property type="project" value="InterPro"/>
</dbReference>
<dbReference type="PROSITE" id="PS00197">
    <property type="entry name" value="2FE2S_FER_1"/>
    <property type="match status" value="1"/>
</dbReference>
<evidence type="ECO:0008006" key="4">
    <source>
        <dbReference type="Google" id="ProtNLM"/>
    </source>
</evidence>
<reference evidence="3" key="1">
    <citation type="submission" date="2018-06" db="EMBL/GenBank/DDBJ databases">
        <authorList>
            <person name="Zhirakovskaya E."/>
        </authorList>
    </citation>
    <scope>NUCLEOTIDE SEQUENCE</scope>
</reference>
<dbReference type="PANTHER" id="PTHR47354:SF5">
    <property type="entry name" value="PROTEIN RFBI"/>
    <property type="match status" value="1"/>
</dbReference>
<feature type="domain" description="FAD-binding FR-type" evidence="2">
    <location>
        <begin position="266"/>
        <end position="365"/>
    </location>
</feature>
<dbReference type="InterPro" id="IPR006058">
    <property type="entry name" value="2Fe2S_fd_BS"/>
</dbReference>
<dbReference type="SUPFAM" id="SSF52343">
    <property type="entry name" value="Ferredoxin reductase-like, C-terminal NADP-linked domain"/>
    <property type="match status" value="1"/>
</dbReference>
<dbReference type="Pfam" id="PF00111">
    <property type="entry name" value="Fer2"/>
    <property type="match status" value="1"/>
</dbReference>
<organism evidence="3">
    <name type="scientific">hydrothermal vent metagenome</name>
    <dbReference type="NCBI Taxonomy" id="652676"/>
    <lineage>
        <taxon>unclassified sequences</taxon>
        <taxon>metagenomes</taxon>
        <taxon>ecological metagenomes</taxon>
    </lineage>
</organism>
<gene>
    <name evidence="3" type="ORF">MNBD_GAMMA25-1290</name>
</gene>
<accession>A0A3B1BU21</accession>
<dbReference type="GO" id="GO:0051537">
    <property type="term" value="F:2 iron, 2 sulfur cluster binding"/>
    <property type="evidence" value="ECO:0007669"/>
    <property type="project" value="InterPro"/>
</dbReference>
<protein>
    <recommendedName>
        <fullName evidence="4">2-polyprenylphenol hydroxylase and related flavodoxin oxidoreductases / CDP-6-deoxy-delta-3,4-glucoseen reductase-like</fullName>
    </recommendedName>
</protein>
<evidence type="ECO:0000313" key="3">
    <source>
        <dbReference type="EMBL" id="VAX09825.1"/>
    </source>
</evidence>
<dbReference type="PROSITE" id="PS51085">
    <property type="entry name" value="2FE2S_FER_2"/>
    <property type="match status" value="1"/>
</dbReference>
<feature type="domain" description="2Fe-2S ferredoxin-type" evidence="1">
    <location>
        <begin position="169"/>
        <end position="259"/>
    </location>
</feature>
<dbReference type="InterPro" id="IPR012675">
    <property type="entry name" value="Beta-grasp_dom_sf"/>
</dbReference>
<dbReference type="SUPFAM" id="SSF63380">
    <property type="entry name" value="Riboflavin synthase domain-like"/>
    <property type="match status" value="1"/>
</dbReference>
<dbReference type="Gene3D" id="2.40.30.10">
    <property type="entry name" value="Translation factors"/>
    <property type="match status" value="1"/>
</dbReference>
<dbReference type="EMBL" id="UOFY01000042">
    <property type="protein sequence ID" value="VAX09825.1"/>
    <property type="molecule type" value="Genomic_DNA"/>
</dbReference>
<dbReference type="AlphaFoldDB" id="A0A3B1BU21"/>
<evidence type="ECO:0000259" key="1">
    <source>
        <dbReference type="PROSITE" id="PS51085"/>
    </source>
</evidence>
<dbReference type="PANTHER" id="PTHR47354">
    <property type="entry name" value="NADH OXIDOREDUCTASE HCR"/>
    <property type="match status" value="1"/>
</dbReference>
<dbReference type="InterPro" id="IPR050415">
    <property type="entry name" value="MRET"/>
</dbReference>
<evidence type="ECO:0000259" key="2">
    <source>
        <dbReference type="PROSITE" id="PS51384"/>
    </source>
</evidence>
<dbReference type="InterPro" id="IPR017927">
    <property type="entry name" value="FAD-bd_FR_type"/>
</dbReference>
<dbReference type="InterPro" id="IPR036010">
    <property type="entry name" value="2Fe-2S_ferredoxin-like_sf"/>
</dbReference>
<dbReference type="PROSITE" id="PS51384">
    <property type="entry name" value="FAD_FR"/>
    <property type="match status" value="1"/>
</dbReference>